<name>A0AAW1UHX2_9CUCU</name>
<dbReference type="EMBL" id="JARQZJ010000061">
    <property type="protein sequence ID" value="KAK9878969.1"/>
    <property type="molecule type" value="Genomic_DNA"/>
</dbReference>
<dbReference type="GO" id="GO:0006508">
    <property type="term" value="P:proteolysis"/>
    <property type="evidence" value="ECO:0007669"/>
    <property type="project" value="InterPro"/>
</dbReference>
<dbReference type="PANTHER" id="PTHR24258:SF129">
    <property type="entry name" value="LP15124P-RELATED"/>
    <property type="match status" value="1"/>
</dbReference>
<dbReference type="Pfam" id="PF18322">
    <property type="entry name" value="CLIP_1"/>
    <property type="match status" value="1"/>
</dbReference>
<dbReference type="InterPro" id="IPR001254">
    <property type="entry name" value="Trypsin_dom"/>
</dbReference>
<dbReference type="Pfam" id="PF00089">
    <property type="entry name" value="Trypsin"/>
    <property type="match status" value="1"/>
</dbReference>
<dbReference type="PROSITE" id="PS50240">
    <property type="entry name" value="TRYPSIN_DOM"/>
    <property type="match status" value="1"/>
</dbReference>
<accession>A0AAW1UHX2</accession>
<organism evidence="7 8">
    <name type="scientific">Henosepilachna vigintioctopunctata</name>
    <dbReference type="NCBI Taxonomy" id="420089"/>
    <lineage>
        <taxon>Eukaryota</taxon>
        <taxon>Metazoa</taxon>
        <taxon>Ecdysozoa</taxon>
        <taxon>Arthropoda</taxon>
        <taxon>Hexapoda</taxon>
        <taxon>Insecta</taxon>
        <taxon>Pterygota</taxon>
        <taxon>Neoptera</taxon>
        <taxon>Endopterygota</taxon>
        <taxon>Coleoptera</taxon>
        <taxon>Polyphaga</taxon>
        <taxon>Cucujiformia</taxon>
        <taxon>Coccinelloidea</taxon>
        <taxon>Coccinellidae</taxon>
        <taxon>Epilachninae</taxon>
        <taxon>Epilachnini</taxon>
        <taxon>Henosepilachna</taxon>
    </lineage>
</organism>
<evidence type="ECO:0000256" key="2">
    <source>
        <dbReference type="ARBA" id="ARBA00022525"/>
    </source>
</evidence>
<dbReference type="InterPro" id="IPR001314">
    <property type="entry name" value="Peptidase_S1A"/>
</dbReference>
<sequence length="369" mass="41298">MLKIIIYCTIVCATTISIQQISSEKHSDHINTSIGTQRNISSGSDDQQCTCVQYYNCREVKTEESIDPIVSYSSCSSYLDVCCEKGNIINESTSTEVQTGCGYRKPVGFSIATVHEDETSFGEFPWMIAVLAEKSNLTEYKCGGALIHPKVVITGAHCVYKKNNTFMIRAGEWDSLSDKEIYPHQDRLVKQIIIHPQYNSSVLYNDIALLVLESPVEIAENINVICLPLQDADYDNSRCLTTGWGKDVFGKEGRFQALMRKSDLPIVPLDKCSEDLRKTRLGDTFRLHDSFLCAGGENRSDTCRGDGGSPLVCPISGQKDRYVQMGITSWGINCGGLNTPSVYVNVAKFRNWIDSQMELMNITYRPYIY</sequence>
<dbReference type="GO" id="GO:0005576">
    <property type="term" value="C:extracellular region"/>
    <property type="evidence" value="ECO:0007669"/>
    <property type="project" value="UniProtKB-SubCell"/>
</dbReference>
<dbReference type="PANTHER" id="PTHR24258">
    <property type="entry name" value="SERINE PROTEASE-RELATED"/>
    <property type="match status" value="1"/>
</dbReference>
<keyword evidence="3" id="KW-1015">Disulfide bond</keyword>
<dbReference type="PRINTS" id="PR00722">
    <property type="entry name" value="CHYMOTRYPSIN"/>
</dbReference>
<evidence type="ECO:0000256" key="4">
    <source>
        <dbReference type="ARBA" id="ARBA00068096"/>
    </source>
</evidence>
<proteinExistence type="predicted"/>
<keyword evidence="2" id="KW-0964">Secreted</keyword>
<dbReference type="InterPro" id="IPR009003">
    <property type="entry name" value="Peptidase_S1_PA"/>
</dbReference>
<reference evidence="7 8" key="1">
    <citation type="submission" date="2023-03" db="EMBL/GenBank/DDBJ databases">
        <title>Genome insight into feeding habits of ladybird beetles.</title>
        <authorList>
            <person name="Li H.-S."/>
            <person name="Huang Y.-H."/>
            <person name="Pang H."/>
        </authorList>
    </citation>
    <scope>NUCLEOTIDE SEQUENCE [LARGE SCALE GENOMIC DNA]</scope>
    <source>
        <strain evidence="7">SYSU_2023b</strain>
        <tissue evidence="7">Whole body</tissue>
    </source>
</reference>
<dbReference type="InterPro" id="IPR041515">
    <property type="entry name" value="PPAF-2-like_Clip"/>
</dbReference>
<keyword evidence="8" id="KW-1185">Reference proteome</keyword>
<evidence type="ECO:0000256" key="3">
    <source>
        <dbReference type="ARBA" id="ARBA00023157"/>
    </source>
</evidence>
<dbReference type="Proteomes" id="UP001431783">
    <property type="component" value="Unassembled WGS sequence"/>
</dbReference>
<protein>
    <recommendedName>
        <fullName evidence="4">Phenoloxidase-activating factor 2</fullName>
    </recommendedName>
    <alternativeName>
        <fullName evidence="5">Prophenoloxidase-activating factor II</fullName>
    </alternativeName>
</protein>
<evidence type="ECO:0000313" key="8">
    <source>
        <dbReference type="Proteomes" id="UP001431783"/>
    </source>
</evidence>
<comment type="caution">
    <text evidence="7">The sequence shown here is derived from an EMBL/GenBank/DDBJ whole genome shotgun (WGS) entry which is preliminary data.</text>
</comment>
<dbReference type="SUPFAM" id="SSF50494">
    <property type="entry name" value="Trypsin-like serine proteases"/>
    <property type="match status" value="1"/>
</dbReference>
<dbReference type="AlphaFoldDB" id="A0AAW1UHX2"/>
<feature type="domain" description="Peptidase S1" evidence="6">
    <location>
        <begin position="106"/>
        <end position="358"/>
    </location>
</feature>
<evidence type="ECO:0000259" key="6">
    <source>
        <dbReference type="PROSITE" id="PS50240"/>
    </source>
</evidence>
<evidence type="ECO:0000256" key="5">
    <source>
        <dbReference type="ARBA" id="ARBA00076468"/>
    </source>
</evidence>
<dbReference type="FunFam" id="2.40.10.10:FF:000038">
    <property type="entry name" value="Serine protease"/>
    <property type="match status" value="1"/>
</dbReference>
<dbReference type="Gene3D" id="2.40.10.10">
    <property type="entry name" value="Trypsin-like serine proteases"/>
    <property type="match status" value="2"/>
</dbReference>
<dbReference type="SMART" id="SM00020">
    <property type="entry name" value="Tryp_SPc"/>
    <property type="match status" value="1"/>
</dbReference>
<gene>
    <name evidence="7" type="ORF">WA026_003788</name>
</gene>
<evidence type="ECO:0000256" key="1">
    <source>
        <dbReference type="ARBA" id="ARBA00004613"/>
    </source>
</evidence>
<comment type="subcellular location">
    <subcellularLocation>
        <location evidence="1">Secreted</location>
    </subcellularLocation>
</comment>
<dbReference type="InterPro" id="IPR043504">
    <property type="entry name" value="Peptidase_S1_PA_chymotrypsin"/>
</dbReference>
<evidence type="ECO:0000313" key="7">
    <source>
        <dbReference type="EMBL" id="KAK9878969.1"/>
    </source>
</evidence>
<dbReference type="CDD" id="cd00190">
    <property type="entry name" value="Tryp_SPc"/>
    <property type="match status" value="1"/>
</dbReference>
<dbReference type="GO" id="GO:0004252">
    <property type="term" value="F:serine-type endopeptidase activity"/>
    <property type="evidence" value="ECO:0007669"/>
    <property type="project" value="InterPro"/>
</dbReference>